<dbReference type="InterPro" id="IPR044015">
    <property type="entry name" value="FBPase_C_dom"/>
</dbReference>
<feature type="domain" description="Fructose-1-6-bisphosphatase class 1 C-terminal" evidence="12">
    <location>
        <begin position="198"/>
        <end position="326"/>
    </location>
</feature>
<dbReference type="PANTHER" id="PTHR11556:SF35">
    <property type="entry name" value="SEDOHEPTULOSE-1,7-BISPHOSPHATASE, CHLOROPLASTIC"/>
    <property type="match status" value="1"/>
</dbReference>
<feature type="binding site" evidence="9">
    <location>
        <position position="239"/>
    </location>
    <ligand>
        <name>substrate</name>
    </ligand>
</feature>
<evidence type="ECO:0000256" key="7">
    <source>
        <dbReference type="ARBA" id="ARBA00022842"/>
    </source>
</evidence>
<feature type="binding site" evidence="9">
    <location>
        <position position="90"/>
    </location>
    <ligand>
        <name>Mg(2+)</name>
        <dbReference type="ChEBI" id="CHEBI:18420"/>
        <label>1</label>
    </ligand>
</feature>
<feature type="domain" description="Fructose-1-6-bisphosphatase class I N-terminal" evidence="11">
    <location>
        <begin position="20"/>
        <end position="192"/>
    </location>
</feature>
<evidence type="ECO:0000256" key="5">
    <source>
        <dbReference type="ARBA" id="ARBA00022723"/>
    </source>
</evidence>
<dbReference type="InterPro" id="IPR033391">
    <property type="entry name" value="FBPase_N"/>
</dbReference>
<evidence type="ECO:0000256" key="1">
    <source>
        <dbReference type="ARBA" id="ARBA00001273"/>
    </source>
</evidence>
<evidence type="ECO:0000256" key="10">
    <source>
        <dbReference type="RuleBase" id="RU000508"/>
    </source>
</evidence>
<keyword evidence="4 9" id="KW-0963">Cytoplasm</keyword>
<comment type="catalytic activity">
    <reaction evidence="1 9">
        <text>beta-D-fructose 1,6-bisphosphate + H2O = beta-D-fructose 6-phosphate + phosphate</text>
        <dbReference type="Rhea" id="RHEA:11064"/>
        <dbReference type="ChEBI" id="CHEBI:15377"/>
        <dbReference type="ChEBI" id="CHEBI:32966"/>
        <dbReference type="ChEBI" id="CHEBI:43474"/>
        <dbReference type="ChEBI" id="CHEBI:57634"/>
        <dbReference type="EC" id="3.1.3.11"/>
    </reaction>
</comment>
<comment type="cofactor">
    <cofactor evidence="9">
        <name>Mg(2+)</name>
        <dbReference type="ChEBI" id="CHEBI:18420"/>
    </cofactor>
    <text evidence="9">Binds 2 magnesium ions per subunit.</text>
</comment>
<evidence type="ECO:0000256" key="3">
    <source>
        <dbReference type="ARBA" id="ARBA00010941"/>
    </source>
</evidence>
<organism evidence="13 14">
    <name type="scientific">Sphingobacterium bovistauri</name>
    <dbReference type="NCBI Taxonomy" id="2781959"/>
    <lineage>
        <taxon>Bacteria</taxon>
        <taxon>Pseudomonadati</taxon>
        <taxon>Bacteroidota</taxon>
        <taxon>Sphingobacteriia</taxon>
        <taxon>Sphingobacteriales</taxon>
        <taxon>Sphingobacteriaceae</taxon>
        <taxon>Sphingobacterium</taxon>
    </lineage>
</organism>
<dbReference type="InterPro" id="IPR028343">
    <property type="entry name" value="FBPtase"/>
</dbReference>
<evidence type="ECO:0000313" key="14">
    <source>
        <dbReference type="Proteomes" id="UP001165302"/>
    </source>
</evidence>
<proteinExistence type="inferred from homology"/>
<feature type="binding site" evidence="9">
    <location>
        <position position="116"/>
    </location>
    <ligand>
        <name>Mg(2+)</name>
        <dbReference type="ChEBI" id="CHEBI:18420"/>
        <label>2</label>
    </ligand>
</feature>
<evidence type="ECO:0000256" key="2">
    <source>
        <dbReference type="ARBA" id="ARBA00005215"/>
    </source>
</evidence>
<evidence type="ECO:0000256" key="4">
    <source>
        <dbReference type="ARBA" id="ARBA00022490"/>
    </source>
</evidence>
<comment type="caution">
    <text evidence="13">The sequence shown here is derived from an EMBL/GenBank/DDBJ whole genome shotgun (WGS) entry which is preliminary data.</text>
</comment>
<dbReference type="InterPro" id="IPR020548">
    <property type="entry name" value="Fructose_bisphosphatase_AS"/>
</dbReference>
<keyword evidence="6 9" id="KW-0378">Hydrolase</keyword>
<dbReference type="EC" id="3.1.3.11" evidence="9"/>
<dbReference type="Pfam" id="PF18913">
    <property type="entry name" value="FBPase_C"/>
    <property type="match status" value="1"/>
</dbReference>
<dbReference type="PANTHER" id="PTHR11556">
    <property type="entry name" value="FRUCTOSE-1,6-BISPHOSPHATASE-RELATED"/>
    <property type="match status" value="1"/>
</dbReference>
<feature type="binding site" evidence="9">
    <location>
        <position position="113"/>
    </location>
    <ligand>
        <name>Mg(2+)</name>
        <dbReference type="ChEBI" id="CHEBI:18420"/>
        <label>2</label>
    </ligand>
</feature>
<dbReference type="CDD" id="cd00354">
    <property type="entry name" value="FBPase"/>
    <property type="match status" value="1"/>
</dbReference>
<feature type="binding site" evidence="9">
    <location>
        <position position="113"/>
    </location>
    <ligand>
        <name>Mg(2+)</name>
        <dbReference type="ChEBI" id="CHEBI:18420"/>
        <label>1</label>
    </ligand>
</feature>
<evidence type="ECO:0000256" key="6">
    <source>
        <dbReference type="ARBA" id="ARBA00022801"/>
    </source>
</evidence>
<dbReference type="SUPFAM" id="SSF56655">
    <property type="entry name" value="Carbohydrate phosphatase"/>
    <property type="match status" value="1"/>
</dbReference>
<evidence type="ECO:0000259" key="11">
    <source>
        <dbReference type="Pfam" id="PF00316"/>
    </source>
</evidence>
<dbReference type="PIRSF" id="PIRSF500210">
    <property type="entry name" value="FBPtase"/>
    <property type="match status" value="1"/>
</dbReference>
<comment type="subcellular location">
    <subcellularLocation>
        <location evidence="9">Cytoplasm</location>
    </subcellularLocation>
</comment>
<comment type="pathway">
    <text evidence="2">Carbohydrate biosynthesis; Calvin cycle.</text>
</comment>
<dbReference type="EMBL" id="JADEYP010000030">
    <property type="protein sequence ID" value="MCA5006282.1"/>
    <property type="molecule type" value="Genomic_DNA"/>
</dbReference>
<dbReference type="Proteomes" id="UP001165302">
    <property type="component" value="Unassembled WGS sequence"/>
</dbReference>
<comment type="caution">
    <text evidence="9">Lacks conserved residue(s) required for the propagation of feature annotation.</text>
</comment>
<keyword evidence="14" id="KW-1185">Reference proteome</keyword>
<keyword evidence="5 9" id="KW-0479">Metal-binding</keyword>
<dbReference type="PRINTS" id="PR00115">
    <property type="entry name" value="F16BPHPHTASE"/>
</dbReference>
<comment type="subunit">
    <text evidence="9">Homotetramer.</text>
</comment>
<evidence type="ECO:0000313" key="13">
    <source>
        <dbReference type="EMBL" id="MCA5006282.1"/>
    </source>
</evidence>
<name>A0ABS7Z9N5_9SPHI</name>
<feature type="binding site" evidence="9">
    <location>
        <begin position="116"/>
        <end position="119"/>
    </location>
    <ligand>
        <name>substrate</name>
    </ligand>
</feature>
<keyword evidence="7 9" id="KW-0460">Magnesium</keyword>
<comment type="similarity">
    <text evidence="3 9 10">Belongs to the FBPase class 1 family.</text>
</comment>
<gene>
    <name evidence="9" type="primary">fbp</name>
    <name evidence="13" type="ORF">IPZ78_14100</name>
</gene>
<feature type="binding site" evidence="9">
    <location>
        <position position="115"/>
    </location>
    <ligand>
        <name>Mg(2+)</name>
        <dbReference type="ChEBI" id="CHEBI:18420"/>
        <label>1</label>
    </ligand>
</feature>
<feature type="binding site" evidence="9">
    <location>
        <position position="269"/>
    </location>
    <ligand>
        <name>substrate</name>
    </ligand>
</feature>
<dbReference type="InterPro" id="IPR000146">
    <property type="entry name" value="FBPase_class-1"/>
</dbReference>
<dbReference type="Gene3D" id="3.40.190.80">
    <property type="match status" value="1"/>
</dbReference>
<dbReference type="HAMAP" id="MF_01855">
    <property type="entry name" value="FBPase_class1"/>
    <property type="match status" value="1"/>
</dbReference>
<feature type="binding site" evidence="9">
    <location>
        <position position="206"/>
    </location>
    <ligand>
        <name>substrate</name>
    </ligand>
</feature>
<sequence length="339" mass="37817">MICNSFVQHMHDEVEAGVITVGLSAVLMDISLAAVAVSRIVNRNVFDSLVMVPETVNTHGEKQHRLDMKAHDIFVSFLKKGKRCNYLISEECEDTIDLHNDLYDDSVYTVCMDPLDGSSNIDVNVSVGSIFSIYSQEWQSKAGLTPIKSGQEQRVAGYVIYGTSTTMVITFGTGVYGFTLDYVTGEFLLTHPNIRLSKSGSSYAINEGNSEDFPHQIREFLAFCKQSDFENNLPYKSRYVGSMVADIHRTLLQGGIFLYPSTSTHPKGKLRLLYECNPMAYIIEQAGGLAIDGMRPILSIPVLKNHQKVPFIAGSYNMVKKVLNLYSNESINNHVYYSC</sequence>
<protein>
    <recommendedName>
        <fullName evidence="9">Fructose-1,6-bisphosphatase class 1</fullName>
        <shortName evidence="9">FBPase class 1</shortName>
        <ecNumber evidence="9">3.1.3.11</ecNumber>
    </recommendedName>
    <alternativeName>
        <fullName evidence="9">D-fructose-1,6-bisphosphate 1-phosphohydrolase class 1</fullName>
    </alternativeName>
</protein>
<dbReference type="PROSITE" id="PS00124">
    <property type="entry name" value="FBPASE"/>
    <property type="match status" value="1"/>
</dbReference>
<dbReference type="PIRSF" id="PIRSF000904">
    <property type="entry name" value="FBPtase_SBPase"/>
    <property type="match status" value="1"/>
</dbReference>
<evidence type="ECO:0000256" key="9">
    <source>
        <dbReference type="HAMAP-Rule" id="MF_01855"/>
    </source>
</evidence>
<dbReference type="Gene3D" id="3.30.540.10">
    <property type="entry name" value="Fructose-1,6-Bisphosphatase, subunit A, domain 1"/>
    <property type="match status" value="1"/>
</dbReference>
<reference evidence="13" key="1">
    <citation type="submission" date="2020-10" db="EMBL/GenBank/DDBJ databases">
        <authorList>
            <person name="Lu T."/>
            <person name="Wang Q."/>
            <person name="Han X."/>
        </authorList>
    </citation>
    <scope>NUCLEOTIDE SEQUENCE</scope>
    <source>
        <strain evidence="13">WQ 366</strain>
    </source>
</reference>
<evidence type="ECO:0000256" key="8">
    <source>
        <dbReference type="ARBA" id="ARBA00023277"/>
    </source>
</evidence>
<evidence type="ECO:0000259" key="12">
    <source>
        <dbReference type="Pfam" id="PF18913"/>
    </source>
</evidence>
<accession>A0ABS7Z9N5</accession>
<feature type="binding site" evidence="9">
    <location>
        <position position="275"/>
    </location>
    <ligand>
        <name>Mg(2+)</name>
        <dbReference type="ChEBI" id="CHEBI:18420"/>
        <label>2</label>
    </ligand>
</feature>
<dbReference type="Pfam" id="PF00316">
    <property type="entry name" value="FBPase"/>
    <property type="match status" value="1"/>
</dbReference>
<keyword evidence="8 9" id="KW-0119">Carbohydrate metabolism</keyword>